<evidence type="ECO:0000313" key="2">
    <source>
        <dbReference type="EMBL" id="EJK61682.1"/>
    </source>
</evidence>
<sequence>MPDDEDFEAFDYGAENIQDAMDMVMESDDFNPDTIFASLMGAYEDDTCLAEIGAIYENEAYMATLTAMDEKCPATEEETETTWSMTSDYSGDCGLGDVESACAAASGQHLLFTMAINCKGKDHPEYTASFSTTSAPFCAGASCAEPTSEEQKEAQEYWTSVLEGAIEEEFSKAGIDAEGQEPKTTSRKHDSLSSDVTQVSSTDFFLGRFQHT</sequence>
<dbReference type="AlphaFoldDB" id="K0SU07"/>
<evidence type="ECO:0000313" key="3">
    <source>
        <dbReference type="Proteomes" id="UP000266841"/>
    </source>
</evidence>
<comment type="caution">
    <text evidence="2">The sequence shown here is derived from an EMBL/GenBank/DDBJ whole genome shotgun (WGS) entry which is preliminary data.</text>
</comment>
<organism evidence="2 3">
    <name type="scientific">Thalassiosira oceanica</name>
    <name type="common">Marine diatom</name>
    <dbReference type="NCBI Taxonomy" id="159749"/>
    <lineage>
        <taxon>Eukaryota</taxon>
        <taxon>Sar</taxon>
        <taxon>Stramenopiles</taxon>
        <taxon>Ochrophyta</taxon>
        <taxon>Bacillariophyta</taxon>
        <taxon>Coscinodiscophyceae</taxon>
        <taxon>Thalassiosirophycidae</taxon>
        <taxon>Thalassiosirales</taxon>
        <taxon>Thalassiosiraceae</taxon>
        <taxon>Thalassiosira</taxon>
    </lineage>
</organism>
<gene>
    <name evidence="2" type="ORF">THAOC_17785</name>
</gene>
<protein>
    <submittedName>
        <fullName evidence="2">Uncharacterized protein</fullName>
    </submittedName>
</protein>
<accession>K0SU07</accession>
<feature type="region of interest" description="Disordered" evidence="1">
    <location>
        <begin position="172"/>
        <end position="198"/>
    </location>
</feature>
<keyword evidence="3" id="KW-1185">Reference proteome</keyword>
<evidence type="ECO:0000256" key="1">
    <source>
        <dbReference type="SAM" id="MobiDB-lite"/>
    </source>
</evidence>
<dbReference type="Proteomes" id="UP000266841">
    <property type="component" value="Unassembled WGS sequence"/>
</dbReference>
<dbReference type="EMBL" id="AGNL01019651">
    <property type="protein sequence ID" value="EJK61682.1"/>
    <property type="molecule type" value="Genomic_DNA"/>
</dbReference>
<name>K0SU07_THAOC</name>
<feature type="non-terminal residue" evidence="2">
    <location>
        <position position="212"/>
    </location>
</feature>
<reference evidence="2 3" key="1">
    <citation type="journal article" date="2012" name="Genome Biol.">
        <title>Genome and low-iron response of an oceanic diatom adapted to chronic iron limitation.</title>
        <authorList>
            <person name="Lommer M."/>
            <person name="Specht M."/>
            <person name="Roy A.S."/>
            <person name="Kraemer L."/>
            <person name="Andreson R."/>
            <person name="Gutowska M.A."/>
            <person name="Wolf J."/>
            <person name="Bergner S.V."/>
            <person name="Schilhabel M.B."/>
            <person name="Klostermeier U.C."/>
            <person name="Beiko R.G."/>
            <person name="Rosenstiel P."/>
            <person name="Hippler M."/>
            <person name="Laroche J."/>
        </authorList>
    </citation>
    <scope>NUCLEOTIDE SEQUENCE [LARGE SCALE GENOMIC DNA]</scope>
    <source>
        <strain evidence="2 3">CCMP1005</strain>
    </source>
</reference>
<proteinExistence type="predicted"/>